<accession>A0AAX2GZQ4</accession>
<proteinExistence type="predicted"/>
<dbReference type="AlphaFoldDB" id="A0AAX2GZQ4"/>
<name>A0AAX2GZQ4_9FLAO</name>
<reference evidence="1 2" key="1">
    <citation type="submission" date="2017-06" db="EMBL/GenBank/DDBJ databases">
        <authorList>
            <consortium name="Pathogen Informatics"/>
        </authorList>
    </citation>
    <scope>NUCLEOTIDE SEQUENCE [LARGE SCALE GENOMIC DNA]</scope>
    <source>
        <strain evidence="1 2">NCTC12947</strain>
    </source>
</reference>
<dbReference type="EMBL" id="LT906449">
    <property type="protein sequence ID" value="SNV11474.1"/>
    <property type="molecule type" value="Genomic_DNA"/>
</dbReference>
<protein>
    <submittedName>
        <fullName evidence="1">Uncharacterized protein</fullName>
    </submittedName>
</protein>
<gene>
    <name evidence="1" type="ORF">SAMEA44541418_01412</name>
</gene>
<dbReference type="Proteomes" id="UP000215539">
    <property type="component" value="Chromosome 1"/>
</dbReference>
<evidence type="ECO:0000313" key="1">
    <source>
        <dbReference type="EMBL" id="SNV11474.1"/>
    </source>
</evidence>
<organism evidence="1 2">
    <name type="scientific">Capnocytophaga haemolytica</name>
    <dbReference type="NCBI Taxonomy" id="45243"/>
    <lineage>
        <taxon>Bacteria</taxon>
        <taxon>Pseudomonadati</taxon>
        <taxon>Bacteroidota</taxon>
        <taxon>Flavobacteriia</taxon>
        <taxon>Flavobacteriales</taxon>
        <taxon>Flavobacteriaceae</taxon>
        <taxon>Capnocytophaga</taxon>
    </lineage>
</organism>
<sequence>MHNLFQNIYKHPLIGAQELQQIQKAHQPIAL</sequence>
<evidence type="ECO:0000313" key="2">
    <source>
        <dbReference type="Proteomes" id="UP000215539"/>
    </source>
</evidence>